<sequence length="242" mass="26780">MKGVWMRKIVLVAIALLISGCASYKITPEHVTSYNNGIQVMTSTQARSKVQLEIAQSKLKGLNESPLVLYVAAQVLEGKPVVFSRKAISVSINQTSLPVLSLRQVMKSSFDFEGILQSFNISVPTAPIDNINMITPPMFYYGQGSFLAYNGMMYGGMGMYGPGFGMMMMDDVEEQEVMQESRQALKILAINYLKKNTLNVENKAKGGFVVVDTKNLKTPGVVVVKVFLEDEIHTFKIDISKM</sequence>
<dbReference type="Proteomes" id="UP000012012">
    <property type="component" value="Unassembled WGS sequence"/>
</dbReference>
<organism evidence="1 2">
    <name type="scientific">Helicobacter pylori GAM120Ai</name>
    <dbReference type="NCBI Taxonomy" id="1159029"/>
    <lineage>
        <taxon>Bacteria</taxon>
        <taxon>Pseudomonadati</taxon>
        <taxon>Campylobacterota</taxon>
        <taxon>Epsilonproteobacteria</taxon>
        <taxon>Campylobacterales</taxon>
        <taxon>Helicobacteraceae</taxon>
        <taxon>Helicobacter</taxon>
    </lineage>
</organism>
<evidence type="ECO:0000313" key="2">
    <source>
        <dbReference type="Proteomes" id="UP000012012"/>
    </source>
</evidence>
<proteinExistence type="predicted"/>
<dbReference type="EMBL" id="APDF01000010">
    <property type="protein sequence ID" value="EMG96977.1"/>
    <property type="molecule type" value="Genomic_DNA"/>
</dbReference>
<evidence type="ECO:0000313" key="1">
    <source>
        <dbReference type="EMBL" id="EMG96977.1"/>
    </source>
</evidence>
<dbReference type="AlphaFoldDB" id="A0AAV3IGA4"/>
<dbReference type="PROSITE" id="PS51257">
    <property type="entry name" value="PROKAR_LIPOPROTEIN"/>
    <property type="match status" value="1"/>
</dbReference>
<gene>
    <name evidence="1" type="ORF">HMPREF1401_00348</name>
</gene>
<evidence type="ECO:0008006" key="3">
    <source>
        <dbReference type="Google" id="ProtNLM"/>
    </source>
</evidence>
<comment type="caution">
    <text evidence="1">The sequence shown here is derived from an EMBL/GenBank/DDBJ whole genome shotgun (WGS) entry which is preliminary data.</text>
</comment>
<reference evidence="1 2" key="1">
    <citation type="submission" date="2012-11" db="EMBL/GenBank/DDBJ databases">
        <authorList>
            <person name="Weinstock G."/>
            <person name="Sodergren E."/>
            <person name="Lobos E.A."/>
            <person name="Fulton L."/>
            <person name="Fulton R."/>
            <person name="Courtney L."/>
            <person name="Fronick C."/>
            <person name="O'Laughlin M."/>
            <person name="Godfrey J."/>
            <person name="Wilson R.M."/>
            <person name="Miner T."/>
            <person name="Farmer C."/>
            <person name="Delehaunty K."/>
            <person name="Cordes M."/>
            <person name="Minx P."/>
            <person name="Tomlinson C."/>
            <person name="Chen J."/>
            <person name="Wollam A."/>
            <person name="Pepin K.H."/>
            <person name="Bhonagiri V."/>
            <person name="Zhang X."/>
            <person name="Suruliraj S."/>
            <person name="Antonio M."/>
            <person name="Secka O."/>
            <person name="Thomas J."/>
            <person name="Warren W."/>
            <person name="Mitreva M."/>
            <person name="Mardis E.R."/>
            <person name="Wilson R.K."/>
        </authorList>
    </citation>
    <scope>NUCLEOTIDE SEQUENCE [LARGE SCALE GENOMIC DNA]</scope>
    <source>
        <strain evidence="1 2">GAM120Ai</strain>
    </source>
</reference>
<protein>
    <recommendedName>
        <fullName evidence="3">Lipoprotein</fullName>
    </recommendedName>
</protein>
<name>A0AAV3IGA4_HELPX</name>
<accession>A0AAV3IGA4</accession>